<dbReference type="InterPro" id="IPR044974">
    <property type="entry name" value="Disease_R_plants"/>
</dbReference>
<dbReference type="Gene3D" id="1.20.5.4130">
    <property type="match status" value="1"/>
</dbReference>
<dbReference type="AlphaFoldDB" id="A0A445F7H6"/>
<accession>A0A445F7H6</accession>
<sequence>MAAAEIAVDNIVSRVVRKVNDVLIQDWALLNKTERRMLKWLRTELSDMQEFIQHLERSDSSQLEYFEGKIKDVALQTERIIDTFIKSVERRRRRELNIFRCFDDKIEKQLKQASITDSIEDISDEIMKYESRPGSLSEYQLDRRGEFWPWQPRIIFGFDGDVETLKDKLLSVSDEDPRCIISIVGIAGTGKTALATLIRNNEDIRDGFKHIVWVAASPSHTVEEMLEEISKAATQIMGSQQDTSLEALASKKNLIVVDGVATPRVFDALTEKIADKSTEDSFLLTTHNANIIPQQDAGTTRSSFVHHLKLLDDEDSWILFKTELKVHRDVQMEPEMTDLGKKIVAKCGGLPSQILDLSKFFSDKDVTKEEWLRLQEQWLRDQGQGQGQNPWSETLNAIVSDFNLPSYESHLKCLSYFKLFPANFGIPARRLVALWVAGDVVPHREEEQEPPEQVAERYLEELIDLNLVQIAKRKPNGKVKTCRLPNALRELLLSEAPENSRILQVADCLDENDIWYNHIHGNTATTSDSVSLREHYKDVLSFLSFDAREGSRPGQEICNFLNLCILSDCLLQLQVLDLEGVFKPKLPENIARLTGLRYLGLRWTYLESLPSSISKLLKLQTLDLKHTYIHTLTSSIWKMELRHLFLSETYRTRFPPKPICAGDSLSDLQTLWGLFVDEETPVKGGLDKLVNIRKLGITWQSMSPQQKATKSQKPTGVDLLVGVLGSLDRILGSNLVDVIAQKRTMESQVDAVVDWIVKLTNLESLRLKSRDEEGRPWNLPLKSLKNHKKLIDMHLLGILSHSSILSEFPTSLVELTLSHSKLEDDPMQILKDLPELRSLSLCAESYVGEKLVCNSQSFPQLYVLKVWKLEQLKEWKIEQKALGSLRQLEIRSCPCMTKLPDGLKHVKTLLDLKLTNMSKEIKTEDHDIPPYCEILVQN</sequence>
<reference evidence="8 9" key="1">
    <citation type="submission" date="2018-09" db="EMBL/GenBank/DDBJ databases">
        <title>A high-quality reference genome of wild soybean provides a powerful tool to mine soybean genomes.</title>
        <authorList>
            <person name="Xie M."/>
            <person name="Chung C.Y.L."/>
            <person name="Li M.-W."/>
            <person name="Wong F.-L."/>
            <person name="Chan T.-F."/>
            <person name="Lam H.-M."/>
        </authorList>
    </citation>
    <scope>NUCLEOTIDE SEQUENCE [LARGE SCALE GENOMIC DNA]</scope>
    <source>
        <strain evidence="9">cv. W05</strain>
        <tissue evidence="8">Hypocotyl of etiolated seedlings</tissue>
    </source>
</reference>
<dbReference type="Gene3D" id="3.80.10.10">
    <property type="entry name" value="Ribonuclease Inhibitor"/>
    <property type="match status" value="2"/>
</dbReference>
<gene>
    <name evidence="8" type="ORF">D0Y65_054609</name>
</gene>
<evidence type="ECO:0000256" key="2">
    <source>
        <dbReference type="ARBA" id="ARBA00022741"/>
    </source>
</evidence>
<feature type="domain" description="NB-ARC" evidence="4">
    <location>
        <begin position="160"/>
        <end position="323"/>
    </location>
</feature>
<evidence type="ECO:0000313" key="9">
    <source>
        <dbReference type="Proteomes" id="UP000289340"/>
    </source>
</evidence>
<dbReference type="GO" id="GO:0043531">
    <property type="term" value="F:ADP binding"/>
    <property type="evidence" value="ECO:0007669"/>
    <property type="project" value="InterPro"/>
</dbReference>
<feature type="domain" description="Disease resistance protein winged helix" evidence="6">
    <location>
        <begin position="419"/>
        <end position="491"/>
    </location>
</feature>
<dbReference type="InterPro" id="IPR041118">
    <property type="entry name" value="Rx_N"/>
</dbReference>
<dbReference type="Proteomes" id="UP000289340">
    <property type="component" value="Chromosome 20"/>
</dbReference>
<evidence type="ECO:0000259" key="6">
    <source>
        <dbReference type="Pfam" id="PF23559"/>
    </source>
</evidence>
<evidence type="ECO:0000259" key="5">
    <source>
        <dbReference type="Pfam" id="PF18052"/>
    </source>
</evidence>
<dbReference type="Pfam" id="PF00931">
    <property type="entry name" value="NB-ARC"/>
    <property type="match status" value="1"/>
</dbReference>
<keyword evidence="1" id="KW-0677">Repeat</keyword>
<dbReference type="InterPro" id="IPR002182">
    <property type="entry name" value="NB-ARC"/>
</dbReference>
<name>A0A445F7H6_GLYSO</name>
<dbReference type="InterPro" id="IPR036388">
    <property type="entry name" value="WH-like_DNA-bd_sf"/>
</dbReference>
<dbReference type="InterPro" id="IPR032675">
    <property type="entry name" value="LRR_dom_sf"/>
</dbReference>
<dbReference type="InterPro" id="IPR058922">
    <property type="entry name" value="WHD_DRP"/>
</dbReference>
<evidence type="ECO:0000259" key="7">
    <source>
        <dbReference type="Pfam" id="PF23598"/>
    </source>
</evidence>
<dbReference type="PRINTS" id="PR00364">
    <property type="entry name" value="DISEASERSIST"/>
</dbReference>
<evidence type="ECO:0000256" key="3">
    <source>
        <dbReference type="ARBA" id="ARBA00022821"/>
    </source>
</evidence>
<evidence type="ECO:0000259" key="4">
    <source>
        <dbReference type="Pfam" id="PF00931"/>
    </source>
</evidence>
<feature type="domain" description="Disease resistance R13L4/SHOC-2-like LRR" evidence="7">
    <location>
        <begin position="569"/>
        <end position="914"/>
    </location>
</feature>
<dbReference type="Pfam" id="PF23598">
    <property type="entry name" value="LRR_14"/>
    <property type="match status" value="1"/>
</dbReference>
<evidence type="ECO:0000256" key="1">
    <source>
        <dbReference type="ARBA" id="ARBA00022737"/>
    </source>
</evidence>
<comment type="caution">
    <text evidence="8">The sequence shown here is derived from an EMBL/GenBank/DDBJ whole genome shotgun (WGS) entry which is preliminary data.</text>
</comment>
<dbReference type="Gene3D" id="3.40.50.300">
    <property type="entry name" value="P-loop containing nucleotide triphosphate hydrolases"/>
    <property type="match status" value="1"/>
</dbReference>
<dbReference type="PANTHER" id="PTHR23155:SF955">
    <property type="entry name" value="AAA+ ATPASE DOMAIN-CONTAINING PROTEIN"/>
    <property type="match status" value="1"/>
</dbReference>
<dbReference type="InterPro" id="IPR042197">
    <property type="entry name" value="Apaf_helical"/>
</dbReference>
<keyword evidence="3" id="KW-0611">Plant defense</keyword>
<organism evidence="8 9">
    <name type="scientific">Glycine soja</name>
    <name type="common">Wild soybean</name>
    <dbReference type="NCBI Taxonomy" id="3848"/>
    <lineage>
        <taxon>Eukaryota</taxon>
        <taxon>Viridiplantae</taxon>
        <taxon>Streptophyta</taxon>
        <taxon>Embryophyta</taxon>
        <taxon>Tracheophyta</taxon>
        <taxon>Spermatophyta</taxon>
        <taxon>Magnoliopsida</taxon>
        <taxon>eudicotyledons</taxon>
        <taxon>Gunneridae</taxon>
        <taxon>Pentapetalae</taxon>
        <taxon>rosids</taxon>
        <taxon>fabids</taxon>
        <taxon>Fabales</taxon>
        <taxon>Fabaceae</taxon>
        <taxon>Papilionoideae</taxon>
        <taxon>50 kb inversion clade</taxon>
        <taxon>NPAAA clade</taxon>
        <taxon>indigoferoid/millettioid clade</taxon>
        <taxon>Phaseoleae</taxon>
        <taxon>Glycine</taxon>
        <taxon>Glycine subgen. Soja</taxon>
    </lineage>
</organism>
<evidence type="ECO:0000313" key="8">
    <source>
        <dbReference type="EMBL" id="RZB44782.1"/>
    </source>
</evidence>
<dbReference type="InterPro" id="IPR055414">
    <property type="entry name" value="LRR_R13L4/SHOC2-like"/>
</dbReference>
<dbReference type="Pfam" id="PF23559">
    <property type="entry name" value="WHD_DRP"/>
    <property type="match status" value="1"/>
</dbReference>
<dbReference type="Gene3D" id="1.10.10.10">
    <property type="entry name" value="Winged helix-like DNA-binding domain superfamily/Winged helix DNA-binding domain"/>
    <property type="match status" value="1"/>
</dbReference>
<dbReference type="EMBL" id="QZWG01000020">
    <property type="protein sequence ID" value="RZB44782.1"/>
    <property type="molecule type" value="Genomic_DNA"/>
</dbReference>
<proteinExistence type="predicted"/>
<keyword evidence="9" id="KW-1185">Reference proteome</keyword>
<protein>
    <submittedName>
        <fullName evidence="8">Disease resistance RPP8-like protein 3 isoform B</fullName>
    </submittedName>
</protein>
<feature type="domain" description="Disease resistance N-terminal" evidence="5">
    <location>
        <begin position="11"/>
        <end position="99"/>
    </location>
</feature>
<dbReference type="Gene3D" id="1.10.8.430">
    <property type="entry name" value="Helical domain of apoptotic protease-activating factors"/>
    <property type="match status" value="1"/>
</dbReference>
<dbReference type="PANTHER" id="PTHR23155">
    <property type="entry name" value="DISEASE RESISTANCE PROTEIN RP"/>
    <property type="match status" value="1"/>
</dbReference>
<dbReference type="Pfam" id="PF18052">
    <property type="entry name" value="Rx_N"/>
    <property type="match status" value="1"/>
</dbReference>
<dbReference type="SUPFAM" id="SSF52540">
    <property type="entry name" value="P-loop containing nucleoside triphosphate hydrolases"/>
    <property type="match status" value="1"/>
</dbReference>
<dbReference type="GO" id="GO:0098542">
    <property type="term" value="P:defense response to other organism"/>
    <property type="evidence" value="ECO:0007669"/>
    <property type="project" value="TreeGrafter"/>
</dbReference>
<dbReference type="InterPro" id="IPR027417">
    <property type="entry name" value="P-loop_NTPase"/>
</dbReference>
<dbReference type="SUPFAM" id="SSF52058">
    <property type="entry name" value="L domain-like"/>
    <property type="match status" value="1"/>
</dbReference>
<keyword evidence="2" id="KW-0547">Nucleotide-binding</keyword>